<dbReference type="EMBL" id="JADCKQ010000008">
    <property type="protein sequence ID" value="MBI1494249.1"/>
    <property type="molecule type" value="Genomic_DNA"/>
</dbReference>
<protein>
    <submittedName>
        <fullName evidence="2">Uncharacterized protein</fullName>
    </submittedName>
</protein>
<feature type="transmembrane region" description="Helical" evidence="1">
    <location>
        <begin position="47"/>
        <end position="70"/>
    </location>
</feature>
<dbReference type="RefSeq" id="WP_228849029.1">
    <property type="nucleotide sequence ID" value="NZ_JADCKQ010000008.1"/>
</dbReference>
<reference evidence="2" key="1">
    <citation type="submission" date="2020-10" db="EMBL/GenBank/DDBJ databases">
        <title>Paenihalocynthiibacter styelae gen. nov., sp. nov., isolated from stalked sea squirt Styela clava.</title>
        <authorList>
            <person name="Kim Y.-O."/>
            <person name="Yoon J.-H."/>
        </authorList>
    </citation>
    <scope>NUCLEOTIDE SEQUENCE</scope>
    <source>
        <strain evidence="2">MYP1-1</strain>
    </source>
</reference>
<keyword evidence="1" id="KW-0812">Transmembrane</keyword>
<comment type="caution">
    <text evidence="2">The sequence shown here is derived from an EMBL/GenBank/DDBJ whole genome shotgun (WGS) entry which is preliminary data.</text>
</comment>
<proteinExistence type="predicted"/>
<keyword evidence="1" id="KW-0472">Membrane</keyword>
<evidence type="ECO:0000313" key="3">
    <source>
        <dbReference type="Proteomes" id="UP000640583"/>
    </source>
</evidence>
<keyword evidence="3" id="KW-1185">Reference proteome</keyword>
<keyword evidence="1" id="KW-1133">Transmembrane helix</keyword>
<gene>
    <name evidence="2" type="ORF">H1D41_11430</name>
</gene>
<accession>A0A8J7IDY3</accession>
<organism evidence="2 3">
    <name type="scientific">Halocynthiibacter styelae</name>
    <dbReference type="NCBI Taxonomy" id="2761955"/>
    <lineage>
        <taxon>Bacteria</taxon>
        <taxon>Pseudomonadati</taxon>
        <taxon>Pseudomonadota</taxon>
        <taxon>Alphaproteobacteria</taxon>
        <taxon>Rhodobacterales</taxon>
        <taxon>Paracoccaceae</taxon>
        <taxon>Halocynthiibacter</taxon>
    </lineage>
</organism>
<sequence>MSFLIWPGAALSFLGLCGIFWCIFRAMKARNAGLEDDELRARLQKIVAVNLGALGVSALGLMLVVIGIILG</sequence>
<evidence type="ECO:0000256" key="1">
    <source>
        <dbReference type="SAM" id="Phobius"/>
    </source>
</evidence>
<feature type="transmembrane region" description="Helical" evidence="1">
    <location>
        <begin position="6"/>
        <end position="26"/>
    </location>
</feature>
<dbReference type="Proteomes" id="UP000640583">
    <property type="component" value="Unassembled WGS sequence"/>
</dbReference>
<name>A0A8J7IDY3_9RHOB</name>
<evidence type="ECO:0000313" key="2">
    <source>
        <dbReference type="EMBL" id="MBI1494249.1"/>
    </source>
</evidence>
<dbReference type="AlphaFoldDB" id="A0A8J7IDY3"/>